<dbReference type="InterPro" id="IPR008967">
    <property type="entry name" value="p53-like_TF_DNA-bd_sf"/>
</dbReference>
<dbReference type="InterPro" id="IPR036960">
    <property type="entry name" value="T-box_sf"/>
</dbReference>
<dbReference type="GO" id="GO:0045893">
    <property type="term" value="P:positive regulation of DNA-templated transcription"/>
    <property type="evidence" value="ECO:0007669"/>
    <property type="project" value="InterPro"/>
</dbReference>
<feature type="compositionally biased region" description="Low complexity" evidence="7">
    <location>
        <begin position="107"/>
        <end position="123"/>
    </location>
</feature>
<dbReference type="Pfam" id="PF00907">
    <property type="entry name" value="T-box"/>
    <property type="match status" value="1"/>
</dbReference>
<evidence type="ECO:0000256" key="1">
    <source>
        <dbReference type="ARBA" id="ARBA00004123"/>
    </source>
</evidence>
<protein>
    <submittedName>
        <fullName evidence="9">T-box transcription factor TBX1-A</fullName>
    </submittedName>
</protein>
<keyword evidence="3 6" id="KW-0238">DNA-binding</keyword>
<dbReference type="PROSITE" id="PS50252">
    <property type="entry name" value="TBOX_3"/>
    <property type="match status" value="1"/>
</dbReference>
<gene>
    <name evidence="9" type="ORF">BV898_00901</name>
</gene>
<keyword evidence="2" id="KW-0805">Transcription regulation</keyword>
<proteinExistence type="predicted"/>
<evidence type="ECO:0000313" key="10">
    <source>
        <dbReference type="Proteomes" id="UP000192578"/>
    </source>
</evidence>
<evidence type="ECO:0000256" key="6">
    <source>
        <dbReference type="PROSITE-ProRule" id="PRU00201"/>
    </source>
</evidence>
<dbReference type="AlphaFoldDB" id="A0A1W0XCI9"/>
<feature type="domain" description="T-box" evidence="8">
    <location>
        <begin position="141"/>
        <end position="323"/>
    </location>
</feature>
<organism evidence="9 10">
    <name type="scientific">Hypsibius exemplaris</name>
    <name type="common">Freshwater tardigrade</name>
    <dbReference type="NCBI Taxonomy" id="2072580"/>
    <lineage>
        <taxon>Eukaryota</taxon>
        <taxon>Metazoa</taxon>
        <taxon>Ecdysozoa</taxon>
        <taxon>Tardigrada</taxon>
        <taxon>Eutardigrada</taxon>
        <taxon>Parachela</taxon>
        <taxon>Hypsibioidea</taxon>
        <taxon>Hypsibiidae</taxon>
        <taxon>Hypsibius</taxon>
    </lineage>
</organism>
<dbReference type="InterPro" id="IPR046360">
    <property type="entry name" value="T-box_DNA-bd"/>
</dbReference>
<dbReference type="PRINTS" id="PR00937">
    <property type="entry name" value="TBOX"/>
</dbReference>
<reference evidence="10" key="1">
    <citation type="submission" date="2017-01" db="EMBL/GenBank/DDBJ databases">
        <title>Comparative genomics of anhydrobiosis in the tardigrade Hypsibius dujardini.</title>
        <authorList>
            <person name="Yoshida Y."/>
            <person name="Koutsovoulos G."/>
            <person name="Laetsch D."/>
            <person name="Stevens L."/>
            <person name="Kumar S."/>
            <person name="Horikawa D."/>
            <person name="Ishino K."/>
            <person name="Komine S."/>
            <person name="Tomita M."/>
            <person name="Blaxter M."/>
            <person name="Arakawa K."/>
        </authorList>
    </citation>
    <scope>NUCLEOTIDE SEQUENCE [LARGE SCALE GENOMIC DNA]</scope>
    <source>
        <strain evidence="10">Z151</strain>
    </source>
</reference>
<dbReference type="PANTHER" id="PTHR11267:SF195">
    <property type="entry name" value="OPTOMOTOR-BLIND-RELATED-GENE-1, ISOFORM A"/>
    <property type="match status" value="1"/>
</dbReference>
<dbReference type="FunFam" id="2.60.40.820:FF:000006">
    <property type="entry name" value="T-box transcription factor"/>
    <property type="match status" value="1"/>
</dbReference>
<keyword evidence="10" id="KW-1185">Reference proteome</keyword>
<feature type="compositionally biased region" description="Basic and acidic residues" evidence="7">
    <location>
        <begin position="78"/>
        <end position="95"/>
    </location>
</feature>
<dbReference type="Proteomes" id="UP000192578">
    <property type="component" value="Unassembled WGS sequence"/>
</dbReference>
<evidence type="ECO:0000256" key="7">
    <source>
        <dbReference type="SAM" id="MobiDB-lite"/>
    </source>
</evidence>
<accession>A0A1W0XCI9</accession>
<evidence type="ECO:0000256" key="5">
    <source>
        <dbReference type="ARBA" id="ARBA00023242"/>
    </source>
</evidence>
<dbReference type="PROSITE" id="PS01283">
    <property type="entry name" value="TBOX_1"/>
    <property type="match status" value="1"/>
</dbReference>
<dbReference type="SMART" id="SM00425">
    <property type="entry name" value="TBOX"/>
    <property type="match status" value="1"/>
</dbReference>
<sequence>MDSSSTGALFGGGSNFSAFQRMTGGGDFQHHQHGQYMDQWTNPFPVATIKEMEACLLNATLGASSPKDKLMAELALEKSKEEGKRKSVERKRGDNEDSDSGDECSDDGASGSPSSRKPGSPAPVEEEKPLHPRLCNVNAVLEMKNLWDEFNELGTEMIVTKAGRRMFPTFQVKLYGMDPSADYMLMMDFVPVDDKRWRYAFGSSSWVVAGKADPNMPPRIHVHPDSPAKGLHWTKQVVSFDKLKLTNNQLDDNGHVILNSMHRYQPRFHVVYVGGKDENLTLTENFKTFVFNESRFWAVTAYQNHRITQLKIASNPFAKGFRDCDADECSVAEVLSGMQPRRPESTMSPTRQATAMASTASNFYNQFKPKDSQAGQVEMVSRIVTPNVTNDSLSLSGSGQFGMTRPTDGILSLTAGTSGAGSPTFSSYSLDSAYASSYSSDLSGGYLGSPGLPSLHTPRPTHIGTPYARNPPVYPYYYSRPRQFATSYDYGCTGRQY</sequence>
<evidence type="ECO:0000256" key="4">
    <source>
        <dbReference type="ARBA" id="ARBA00023163"/>
    </source>
</evidence>
<dbReference type="OrthoDB" id="7442607at2759"/>
<dbReference type="GO" id="GO:0000981">
    <property type="term" value="F:DNA-binding transcription factor activity, RNA polymerase II-specific"/>
    <property type="evidence" value="ECO:0007669"/>
    <property type="project" value="TreeGrafter"/>
</dbReference>
<dbReference type="PANTHER" id="PTHR11267">
    <property type="entry name" value="T-BOX PROTEIN-RELATED"/>
    <property type="match status" value="1"/>
</dbReference>
<name>A0A1W0XCI9_HYPEX</name>
<dbReference type="GO" id="GO:0005634">
    <property type="term" value="C:nucleus"/>
    <property type="evidence" value="ECO:0007669"/>
    <property type="project" value="UniProtKB-SubCell"/>
</dbReference>
<dbReference type="Gene3D" id="2.60.40.820">
    <property type="entry name" value="Transcription factor, T-box"/>
    <property type="match status" value="1"/>
</dbReference>
<evidence type="ECO:0000256" key="2">
    <source>
        <dbReference type="ARBA" id="ARBA00023015"/>
    </source>
</evidence>
<dbReference type="InterPro" id="IPR001699">
    <property type="entry name" value="TF_T-box"/>
</dbReference>
<dbReference type="CDD" id="cd20187">
    <property type="entry name" value="T-box_TBX1_10-like"/>
    <property type="match status" value="1"/>
</dbReference>
<dbReference type="SUPFAM" id="SSF49417">
    <property type="entry name" value="p53-like transcription factors"/>
    <property type="match status" value="1"/>
</dbReference>
<dbReference type="GO" id="GO:0001708">
    <property type="term" value="P:cell fate specification"/>
    <property type="evidence" value="ECO:0007669"/>
    <property type="project" value="TreeGrafter"/>
</dbReference>
<keyword evidence="4" id="KW-0804">Transcription</keyword>
<feature type="compositionally biased region" description="Acidic residues" evidence="7">
    <location>
        <begin position="96"/>
        <end position="106"/>
    </location>
</feature>
<dbReference type="InterPro" id="IPR002070">
    <property type="entry name" value="TF_Brachyury"/>
</dbReference>
<feature type="region of interest" description="Disordered" evidence="7">
    <location>
        <begin position="78"/>
        <end position="130"/>
    </location>
</feature>
<evidence type="ECO:0000259" key="8">
    <source>
        <dbReference type="PROSITE" id="PS50252"/>
    </source>
</evidence>
<dbReference type="PRINTS" id="PR00938">
    <property type="entry name" value="BRACHYURY"/>
</dbReference>
<keyword evidence="5 6" id="KW-0539">Nucleus</keyword>
<comment type="caution">
    <text evidence="9">The sequence shown here is derived from an EMBL/GenBank/DDBJ whole genome shotgun (WGS) entry which is preliminary data.</text>
</comment>
<comment type="caution">
    <text evidence="6">Lacks conserved residue(s) required for the propagation of feature annotation.</text>
</comment>
<dbReference type="GO" id="GO:0000785">
    <property type="term" value="C:chromatin"/>
    <property type="evidence" value="ECO:0007669"/>
    <property type="project" value="TreeGrafter"/>
</dbReference>
<dbReference type="EMBL" id="MTYJ01000003">
    <property type="protein sequence ID" value="OQV25213.1"/>
    <property type="molecule type" value="Genomic_DNA"/>
</dbReference>
<evidence type="ECO:0000256" key="3">
    <source>
        <dbReference type="ARBA" id="ARBA00023125"/>
    </source>
</evidence>
<dbReference type="GO" id="GO:0000978">
    <property type="term" value="F:RNA polymerase II cis-regulatory region sequence-specific DNA binding"/>
    <property type="evidence" value="ECO:0007669"/>
    <property type="project" value="InterPro"/>
</dbReference>
<comment type="subcellular location">
    <subcellularLocation>
        <location evidence="1 6">Nucleus</location>
    </subcellularLocation>
</comment>
<dbReference type="InterPro" id="IPR018186">
    <property type="entry name" value="TF_T-box_CS"/>
</dbReference>
<evidence type="ECO:0000313" key="9">
    <source>
        <dbReference type="EMBL" id="OQV25213.1"/>
    </source>
</evidence>